<proteinExistence type="predicted"/>
<feature type="transmembrane region" description="Helical" evidence="6">
    <location>
        <begin position="709"/>
        <end position="727"/>
    </location>
</feature>
<evidence type="ECO:0000256" key="1">
    <source>
        <dbReference type="ARBA" id="ARBA00004651"/>
    </source>
</evidence>
<keyword evidence="4 6" id="KW-1133">Transmembrane helix</keyword>
<dbReference type="Gene3D" id="1.20.1640.10">
    <property type="entry name" value="Multidrug efflux transporter AcrB transmembrane domain"/>
    <property type="match status" value="2"/>
</dbReference>
<comment type="caution">
    <text evidence="8">The sequence shown here is derived from an EMBL/GenBank/DDBJ whole genome shotgun (WGS) entry which is preliminary data.</text>
</comment>
<feature type="domain" description="SSD" evidence="7">
    <location>
        <begin position="634"/>
        <end position="760"/>
    </location>
</feature>
<keyword evidence="5 6" id="KW-0472">Membrane</keyword>
<evidence type="ECO:0000259" key="7">
    <source>
        <dbReference type="PROSITE" id="PS50156"/>
    </source>
</evidence>
<evidence type="ECO:0000256" key="4">
    <source>
        <dbReference type="ARBA" id="ARBA00022989"/>
    </source>
</evidence>
<feature type="transmembrane region" description="Helical" evidence="6">
    <location>
        <begin position="312"/>
        <end position="336"/>
    </location>
</feature>
<dbReference type="EMBL" id="JABBNU010000001">
    <property type="protein sequence ID" value="NMM46967.1"/>
    <property type="molecule type" value="Genomic_DNA"/>
</dbReference>
<dbReference type="InterPro" id="IPR004869">
    <property type="entry name" value="MMPL_dom"/>
</dbReference>
<evidence type="ECO:0000256" key="2">
    <source>
        <dbReference type="ARBA" id="ARBA00022475"/>
    </source>
</evidence>
<comment type="subcellular location">
    <subcellularLocation>
        <location evidence="1">Cell membrane</location>
        <topology evidence="1">Multi-pass membrane protein</topology>
    </subcellularLocation>
</comment>
<feature type="transmembrane region" description="Helical" evidence="6">
    <location>
        <begin position="348"/>
        <end position="371"/>
    </location>
</feature>
<feature type="transmembrane region" description="Helical" evidence="6">
    <location>
        <begin position="219"/>
        <end position="238"/>
    </location>
</feature>
<feature type="transmembrane region" description="Helical" evidence="6">
    <location>
        <begin position="12"/>
        <end position="29"/>
    </location>
</feature>
<evidence type="ECO:0000256" key="6">
    <source>
        <dbReference type="SAM" id="Phobius"/>
    </source>
</evidence>
<dbReference type="InterPro" id="IPR000731">
    <property type="entry name" value="SSD"/>
</dbReference>
<dbReference type="InterPro" id="IPR050545">
    <property type="entry name" value="Mycobact_MmpL"/>
</dbReference>
<evidence type="ECO:0000313" key="8">
    <source>
        <dbReference type="EMBL" id="NMM46967.1"/>
    </source>
</evidence>
<feature type="transmembrane region" description="Helical" evidence="6">
    <location>
        <begin position="271"/>
        <end position="292"/>
    </location>
</feature>
<feature type="transmembrane region" description="Helical" evidence="6">
    <location>
        <begin position="612"/>
        <end position="635"/>
    </location>
</feature>
<keyword evidence="2" id="KW-1003">Cell membrane</keyword>
<dbReference type="PANTHER" id="PTHR33406">
    <property type="entry name" value="MEMBRANE PROTEIN MJ1562-RELATED"/>
    <property type="match status" value="1"/>
</dbReference>
<name>A0A848IRI8_9BACT</name>
<dbReference type="PANTHER" id="PTHR33406:SF12">
    <property type="entry name" value="BLR2997 PROTEIN"/>
    <property type="match status" value="1"/>
</dbReference>
<keyword evidence="9" id="KW-1185">Reference proteome</keyword>
<gene>
    <name evidence="8" type="ORF">HH304_01045</name>
</gene>
<sequence>MWTTIAHIILKFRIYLIALIAVITVFMAYKAKNLEISYDFAKIVPPSDSLMIDYMAFKKQFGEDANLLVLGMKDSSVYELENFQNLYYLTEELSSLTGIKSVLSLSSMQLLQKNTAERKFDPTPLFKGVPESEAELDSLLEIALGQTFYTGQIINPDNGSTVLILALEPEFVNSEKRFGLVNDIQIAGEKFSRVSGVELHYAGIPFIRSIMSKKVQKELNMFLILSGVVTAIILFFFFRSFSAVFFPMIVIGVMVVWVMGTIVLMGYKMTLLTGLLPPIIVVIGVPNCIYLLNRYHQEVANHGNQVLALSRMIRKIGIVALVTNFTTAVGFIVLAFNDITILKEFGVVAGINIMMTYVVSIILIPSVFSFLPAPKARHLKHLEFKLVGKTINGLDLLVHRHRYAIFVVTGILLVIFMYGMTKVKSVSYMVDDIPDDSKIKKDLAFFENNFSGVMPLEVFIDTKKEQGIRSLSVLRRVEQFEDTLASLPALSSPISMVGFVKAVREAYYNNSPAQYKLPTGREQAFIYSYLRNGESDNPLVKSFIDSTGQKMRVSLKMADIGSNKMDSLVENVIIPAKNKIFEGSDIDVSLTGTTLLFIKGNKYLIENLRQSLILAFIIISIIMAILFANVRMIIISLIPNFIPLIITAGIMGYAGIPLKPSTALIFSIAFGISVDDSIHFLAKYRQALYSSNFFVPIAISKSLKEVGQSMIYTSIVLFFGFVIFAFSEFGGTVALGILTSLTLLVAMMTNLVVLPALLMVFDKGKREDDFHPLIEQYDEFYLADEDEEIEIEAIQVKKDQ</sequence>
<evidence type="ECO:0000256" key="5">
    <source>
        <dbReference type="ARBA" id="ARBA00023136"/>
    </source>
</evidence>
<dbReference type="Pfam" id="PF03176">
    <property type="entry name" value="MMPL"/>
    <property type="match status" value="2"/>
</dbReference>
<accession>A0A848IRI8</accession>
<evidence type="ECO:0000313" key="9">
    <source>
        <dbReference type="Proteomes" id="UP000559010"/>
    </source>
</evidence>
<feature type="transmembrane region" description="Helical" evidence="6">
    <location>
        <begin position="733"/>
        <end position="761"/>
    </location>
</feature>
<dbReference type="PROSITE" id="PS50156">
    <property type="entry name" value="SSD"/>
    <property type="match status" value="2"/>
</dbReference>
<protein>
    <submittedName>
        <fullName evidence="8">MMPL family transporter</fullName>
    </submittedName>
</protein>
<dbReference type="AlphaFoldDB" id="A0A848IRI8"/>
<feature type="transmembrane region" description="Helical" evidence="6">
    <location>
        <begin position="403"/>
        <end position="420"/>
    </location>
</feature>
<keyword evidence="3 6" id="KW-0812">Transmembrane</keyword>
<feature type="domain" description="SSD" evidence="7">
    <location>
        <begin position="259"/>
        <end position="370"/>
    </location>
</feature>
<feature type="transmembrane region" description="Helical" evidence="6">
    <location>
        <begin position="641"/>
        <end position="658"/>
    </location>
</feature>
<reference evidence="8 9" key="1">
    <citation type="submission" date="2020-04" db="EMBL/GenBank/DDBJ databases">
        <title>Flammeovirgaceae bacterium KN852 isolated from deep sea.</title>
        <authorList>
            <person name="Zhang D.-C."/>
        </authorList>
    </citation>
    <scope>NUCLEOTIDE SEQUENCE [LARGE SCALE GENOMIC DNA]</scope>
    <source>
        <strain evidence="8 9">KN852</strain>
    </source>
</reference>
<dbReference type="Proteomes" id="UP000559010">
    <property type="component" value="Unassembled WGS sequence"/>
</dbReference>
<dbReference type="GO" id="GO:0005886">
    <property type="term" value="C:plasma membrane"/>
    <property type="evidence" value="ECO:0007669"/>
    <property type="project" value="UniProtKB-SubCell"/>
</dbReference>
<organism evidence="8 9">
    <name type="scientific">Marinigracilibium pacificum</name>
    <dbReference type="NCBI Taxonomy" id="2729599"/>
    <lineage>
        <taxon>Bacteria</taxon>
        <taxon>Pseudomonadati</taxon>
        <taxon>Bacteroidota</taxon>
        <taxon>Cytophagia</taxon>
        <taxon>Cytophagales</taxon>
        <taxon>Flammeovirgaceae</taxon>
        <taxon>Marinigracilibium</taxon>
    </lineage>
</organism>
<feature type="transmembrane region" description="Helical" evidence="6">
    <location>
        <begin position="244"/>
        <end position="264"/>
    </location>
</feature>
<dbReference type="SUPFAM" id="SSF82866">
    <property type="entry name" value="Multidrug efflux transporter AcrB transmembrane domain"/>
    <property type="match status" value="2"/>
</dbReference>
<evidence type="ECO:0000256" key="3">
    <source>
        <dbReference type="ARBA" id="ARBA00022692"/>
    </source>
</evidence>